<dbReference type="EMBL" id="CALTRL010002243">
    <property type="protein sequence ID" value="CAH7675088.1"/>
    <property type="molecule type" value="Genomic_DNA"/>
</dbReference>
<comment type="caution">
    <text evidence="1">The sequence shown here is derived from an EMBL/GenBank/DDBJ whole genome shotgun (WGS) entry which is preliminary data.</text>
</comment>
<protein>
    <submittedName>
        <fullName evidence="1">Uncharacterized protein</fullName>
    </submittedName>
</protein>
<dbReference type="AlphaFoldDB" id="A0AAV0AXK8"/>
<evidence type="ECO:0000313" key="1">
    <source>
        <dbReference type="EMBL" id="CAH7675088.1"/>
    </source>
</evidence>
<dbReference type="Proteomes" id="UP001153365">
    <property type="component" value="Unassembled WGS sequence"/>
</dbReference>
<evidence type="ECO:0000313" key="2">
    <source>
        <dbReference type="Proteomes" id="UP001153365"/>
    </source>
</evidence>
<reference evidence="1" key="1">
    <citation type="submission" date="2022-06" db="EMBL/GenBank/DDBJ databases">
        <authorList>
            <consortium name="SYNGENTA / RWTH Aachen University"/>
        </authorList>
    </citation>
    <scope>NUCLEOTIDE SEQUENCE</scope>
</reference>
<accession>A0AAV0AXK8</accession>
<name>A0AAV0AXK8_PHAPC</name>
<gene>
    <name evidence="1" type="ORF">PPACK8108_LOCUS10057</name>
</gene>
<organism evidence="1 2">
    <name type="scientific">Phakopsora pachyrhizi</name>
    <name type="common">Asian soybean rust disease fungus</name>
    <dbReference type="NCBI Taxonomy" id="170000"/>
    <lineage>
        <taxon>Eukaryota</taxon>
        <taxon>Fungi</taxon>
        <taxon>Dikarya</taxon>
        <taxon>Basidiomycota</taxon>
        <taxon>Pucciniomycotina</taxon>
        <taxon>Pucciniomycetes</taxon>
        <taxon>Pucciniales</taxon>
        <taxon>Phakopsoraceae</taxon>
        <taxon>Phakopsora</taxon>
    </lineage>
</organism>
<proteinExistence type="predicted"/>
<sequence length="180" mass="20486">MLLCISSSPEIFLKSLGKPLEGTSIGPVLCSCLNVYNLFKFSNLTGQIEIFSAKSIWVHKFLHPDPNKSDQRNVKISIGSYVELFTASVKYRIKKNLKIWVNDLLCNLILGNQQLIQIFQKFIKVPHQKSLKDFDKNLEIVLREAVIGKSLTNFAEKFNSNNTNAFKEVDDMKMMAIARS</sequence>
<keyword evidence="2" id="KW-1185">Reference proteome</keyword>